<organism evidence="1 2">
    <name type="scientific">Saccharicrinis carchari</name>
    <dbReference type="NCBI Taxonomy" id="1168039"/>
    <lineage>
        <taxon>Bacteria</taxon>
        <taxon>Pseudomonadati</taxon>
        <taxon>Bacteroidota</taxon>
        <taxon>Bacteroidia</taxon>
        <taxon>Marinilabiliales</taxon>
        <taxon>Marinilabiliaceae</taxon>
        <taxon>Saccharicrinis</taxon>
    </lineage>
</organism>
<sequence length="524" mass="62127">MAKMQDVEQELRSFFVRISSLAYVVIKEDFRKGDEILRKNIFDDIDIVVLKTDELKLIKEAEKIKVGSGEYYVIRKEGNCKVRFEKNGKLVLQIDILSYNKYISTTFVEHVMKSRVCVGGIYFLSSDNELIFRIAEVVQFPKKQQHWYYLLRNWQKAYAFKRLDLLAPLYKRIIFLLRVPIFFPLIFLSIPKLKEKLINSLENIGLRRKSWLGDKFPEIIFKMNVRELISKQFTINGFNRCDSVVRLLAIENYYKINDFGWDLYNKMQHIRSDGLNDGAKERFIQLINSIQINGFDNYSEIPISRKGSILDGSHRLACAIYFKEQFVSVNIANRNYFDKKENEAVYDINWFKSNGFSEHEINLINKRVEMVIQDSKCYFTFIIWPPVMEFFSEIISDIQKSNGVLSFKRMNLKKDYFEEFVSKIYACDDIEDWKIKKKLNAMNNYNCEIGILRVFISEPNFRRKASNNRPISQQVEEIKRAIRAKYKTRIPNYIYDIAIHIGDNYAHTDEMENVITMYSEFCNE</sequence>
<name>A0A521EVF8_SACCC</name>
<accession>A0A521EVF8</accession>
<dbReference type="Proteomes" id="UP000319040">
    <property type="component" value="Unassembled WGS sequence"/>
</dbReference>
<gene>
    <name evidence="1" type="ORF">SAMN06265379_111116</name>
</gene>
<proteinExistence type="predicted"/>
<evidence type="ECO:0000313" key="1">
    <source>
        <dbReference type="EMBL" id="SMO87922.1"/>
    </source>
</evidence>
<keyword evidence="2" id="KW-1185">Reference proteome</keyword>
<evidence type="ECO:0000313" key="2">
    <source>
        <dbReference type="Proteomes" id="UP000319040"/>
    </source>
</evidence>
<reference evidence="1 2" key="1">
    <citation type="submission" date="2017-05" db="EMBL/GenBank/DDBJ databases">
        <authorList>
            <person name="Varghese N."/>
            <person name="Submissions S."/>
        </authorList>
    </citation>
    <scope>NUCLEOTIDE SEQUENCE [LARGE SCALE GENOMIC DNA]</scope>
    <source>
        <strain evidence="1 2">DSM 27040</strain>
    </source>
</reference>
<dbReference type="EMBL" id="FXTB01000011">
    <property type="protein sequence ID" value="SMO87922.1"/>
    <property type="molecule type" value="Genomic_DNA"/>
</dbReference>
<dbReference type="OrthoDB" id="5327615at2"/>
<protein>
    <submittedName>
        <fullName evidence="1">Uncharacterized protein</fullName>
    </submittedName>
</protein>
<dbReference type="AlphaFoldDB" id="A0A521EVF8"/>